<dbReference type="InterPro" id="IPR011856">
    <property type="entry name" value="tRNA_endonuc-like_dom_sf"/>
</dbReference>
<keyword evidence="1" id="KW-0472">Membrane</keyword>
<dbReference type="Gene3D" id="3.40.1350.10">
    <property type="match status" value="1"/>
</dbReference>
<dbReference type="GO" id="GO:0015666">
    <property type="term" value="F:restriction endodeoxyribonuclease activity"/>
    <property type="evidence" value="ECO:0007669"/>
    <property type="project" value="TreeGrafter"/>
</dbReference>
<dbReference type="Proteomes" id="UP000270034">
    <property type="component" value="Chromosome"/>
</dbReference>
<sequence length="369" mass="40361">MKAGYSVCAALLLLAGPAQATTSFQSHAFAASSALRSGGAFTGPPVAHSLGAHAPIPCGMPPACSMLQLSAYKPLPQPENSATAALENTLPEPARTALQSLTQTVGGVLQGLPALPFALPLHNGFVVFFGGGVGLYVALKLLLAYRRRRAFKGAVQAGKQLILSLADRLQIRRKQLVFQNAYGTTIYDKWEREKTAFMQREMLTHLSEQGYEAYFERATPTLLAYLDQVAFDTPPAPEQKLSNPDVYSPDMDPFDYERYCARLLRQMGWEAIATSECGDQGADVVASRGNTRIILQCKLYTKAVGNDAVQQVSAARQHYGARFAAVVSNAPYTIPAQQLAKTNKVFLLHHDELQRFVRRVEKSPTFRLR</sequence>
<keyword evidence="2" id="KW-0732">Signal</keyword>
<keyword evidence="4" id="KW-0540">Nuclease</keyword>
<name>A0A2Z5ZJU3_9PROT</name>
<dbReference type="InterPro" id="IPR052906">
    <property type="entry name" value="Type_IV_Methyl-Rstrct_Enzyme"/>
</dbReference>
<dbReference type="EMBL" id="AP018515">
    <property type="protein sequence ID" value="BBC80756.1"/>
    <property type="molecule type" value="Genomic_DNA"/>
</dbReference>
<evidence type="ECO:0000256" key="1">
    <source>
        <dbReference type="SAM" id="Phobius"/>
    </source>
</evidence>
<proteinExistence type="predicted"/>
<dbReference type="PANTHER" id="PTHR30015">
    <property type="entry name" value="MRR RESTRICTION SYSTEM PROTEIN"/>
    <property type="match status" value="1"/>
</dbReference>
<evidence type="ECO:0000256" key="2">
    <source>
        <dbReference type="SAM" id="SignalP"/>
    </source>
</evidence>
<reference evidence="4 5" key="1">
    <citation type="submission" date="2018-02" db="EMBL/GenBank/DDBJ databases">
        <title>Acetobacter orientalis genome.</title>
        <authorList>
            <person name="Nakashima N."/>
            <person name="Tamura T."/>
        </authorList>
    </citation>
    <scope>NUCLEOTIDE SEQUENCE [LARGE SCALE GENOMIC DNA]</scope>
    <source>
        <strain evidence="4 5">FAN1</strain>
    </source>
</reference>
<keyword evidence="1" id="KW-0812">Transmembrane</keyword>
<dbReference type="InterPro" id="IPR007560">
    <property type="entry name" value="Restrct_endonuc_IV_Mrr"/>
</dbReference>
<gene>
    <name evidence="4" type="ORF">AcetOrient_orf03637</name>
</gene>
<feature type="signal peptide" evidence="2">
    <location>
        <begin position="1"/>
        <end position="20"/>
    </location>
</feature>
<keyword evidence="4" id="KW-0378">Hydrolase</keyword>
<protein>
    <submittedName>
        <fullName evidence="4">Endonuclease</fullName>
    </submittedName>
</protein>
<dbReference type="PANTHER" id="PTHR30015:SF6">
    <property type="entry name" value="SLL1429 PROTEIN"/>
    <property type="match status" value="1"/>
</dbReference>
<keyword evidence="4" id="KW-0255">Endonuclease</keyword>
<dbReference type="AlphaFoldDB" id="A0A2Z5ZJU3"/>
<dbReference type="RefSeq" id="WP_048841444.1">
    <property type="nucleotide sequence ID" value="NZ_BAMX01000020.1"/>
</dbReference>
<dbReference type="Pfam" id="PF04471">
    <property type="entry name" value="Mrr_cat"/>
    <property type="match status" value="1"/>
</dbReference>
<feature type="domain" description="Restriction endonuclease type IV Mrr" evidence="3">
    <location>
        <begin position="251"/>
        <end position="356"/>
    </location>
</feature>
<evidence type="ECO:0000313" key="4">
    <source>
        <dbReference type="EMBL" id="BBC80756.1"/>
    </source>
</evidence>
<keyword evidence="1" id="KW-1133">Transmembrane helix</keyword>
<dbReference type="KEGG" id="aot:AcetOri_orf03637"/>
<dbReference type="SUPFAM" id="SSF52980">
    <property type="entry name" value="Restriction endonuclease-like"/>
    <property type="match status" value="1"/>
</dbReference>
<feature type="chain" id="PRO_5016332327" evidence="2">
    <location>
        <begin position="21"/>
        <end position="369"/>
    </location>
</feature>
<dbReference type="GO" id="GO:0003677">
    <property type="term" value="F:DNA binding"/>
    <property type="evidence" value="ECO:0007669"/>
    <property type="project" value="InterPro"/>
</dbReference>
<accession>A0A2Z5ZJU3</accession>
<dbReference type="GeneID" id="76204546"/>
<evidence type="ECO:0000259" key="3">
    <source>
        <dbReference type="Pfam" id="PF04471"/>
    </source>
</evidence>
<feature type="transmembrane region" description="Helical" evidence="1">
    <location>
        <begin position="125"/>
        <end position="143"/>
    </location>
</feature>
<dbReference type="InterPro" id="IPR011335">
    <property type="entry name" value="Restrct_endonuc-II-like"/>
</dbReference>
<dbReference type="GO" id="GO:0009307">
    <property type="term" value="P:DNA restriction-modification system"/>
    <property type="evidence" value="ECO:0007669"/>
    <property type="project" value="InterPro"/>
</dbReference>
<evidence type="ECO:0000313" key="5">
    <source>
        <dbReference type="Proteomes" id="UP000270034"/>
    </source>
</evidence>
<organism evidence="4 5">
    <name type="scientific">Acetobacter orientalis</name>
    <dbReference type="NCBI Taxonomy" id="146474"/>
    <lineage>
        <taxon>Bacteria</taxon>
        <taxon>Pseudomonadati</taxon>
        <taxon>Pseudomonadota</taxon>
        <taxon>Alphaproteobacteria</taxon>
        <taxon>Acetobacterales</taxon>
        <taxon>Acetobacteraceae</taxon>
        <taxon>Acetobacter</taxon>
    </lineage>
</organism>